<accession>A0A8X6P7Z6</accession>
<keyword evidence="4" id="KW-0325">Glycoprotein</keyword>
<comment type="catalytic activity">
    <reaction evidence="1">
        <text>Hydrolysis of terminal, non-reducing (1-&gt;4)-linked alpha-D-glucose residues with release of alpha-D-glucose.</text>
        <dbReference type="EC" id="3.2.1.20"/>
    </reaction>
</comment>
<evidence type="ECO:0000256" key="5">
    <source>
        <dbReference type="ARBA" id="ARBA00023295"/>
    </source>
</evidence>
<dbReference type="InterPro" id="IPR013780">
    <property type="entry name" value="Glyco_hydro_b"/>
</dbReference>
<keyword evidence="5" id="KW-0326">Glycosidase</keyword>
<evidence type="ECO:0000256" key="1">
    <source>
        <dbReference type="ARBA" id="ARBA00001657"/>
    </source>
</evidence>
<dbReference type="EC" id="3.2.1.20" evidence="3"/>
<organism evidence="8 9">
    <name type="scientific">Nephila pilipes</name>
    <name type="common">Giant wood spider</name>
    <name type="synonym">Nephila maculata</name>
    <dbReference type="NCBI Taxonomy" id="299642"/>
    <lineage>
        <taxon>Eukaryota</taxon>
        <taxon>Metazoa</taxon>
        <taxon>Ecdysozoa</taxon>
        <taxon>Arthropoda</taxon>
        <taxon>Chelicerata</taxon>
        <taxon>Arachnida</taxon>
        <taxon>Araneae</taxon>
        <taxon>Araneomorphae</taxon>
        <taxon>Entelegynae</taxon>
        <taxon>Araneoidea</taxon>
        <taxon>Nephilidae</taxon>
        <taxon>Nephila</taxon>
    </lineage>
</organism>
<comment type="similarity">
    <text evidence="2">Belongs to the glycosyl hydrolase 13 family.</text>
</comment>
<evidence type="ECO:0000313" key="9">
    <source>
        <dbReference type="Proteomes" id="UP000887013"/>
    </source>
</evidence>
<dbReference type="InterPro" id="IPR017853">
    <property type="entry name" value="GH"/>
</dbReference>
<dbReference type="FunFam" id="3.90.400.10:FF:000001">
    <property type="entry name" value="Maltase A3, isoform A"/>
    <property type="match status" value="1"/>
</dbReference>
<dbReference type="PANTHER" id="PTHR10357">
    <property type="entry name" value="ALPHA-AMYLASE FAMILY MEMBER"/>
    <property type="match status" value="1"/>
</dbReference>
<dbReference type="Gene3D" id="3.90.400.10">
    <property type="entry name" value="Oligo-1,6-glucosidase, Domain 2"/>
    <property type="match status" value="1"/>
</dbReference>
<feature type="domain" description="Glycosyl hydrolase family 13 catalytic" evidence="7">
    <location>
        <begin position="14"/>
        <end position="403"/>
    </location>
</feature>
<dbReference type="GO" id="GO:0004558">
    <property type="term" value="F:alpha-1,4-glucosidase activity"/>
    <property type="evidence" value="ECO:0007669"/>
    <property type="project" value="UniProtKB-EC"/>
</dbReference>
<dbReference type="Gene3D" id="2.60.40.1180">
    <property type="entry name" value="Golgi alpha-mannosidase II"/>
    <property type="match status" value="1"/>
</dbReference>
<feature type="region of interest" description="Disordered" evidence="6">
    <location>
        <begin position="392"/>
        <end position="413"/>
    </location>
</feature>
<dbReference type="InterPro" id="IPR006047">
    <property type="entry name" value="GH13_cat_dom"/>
</dbReference>
<comment type="caution">
    <text evidence="8">The sequence shown here is derived from an EMBL/GenBank/DDBJ whole genome shotgun (WGS) entry which is preliminary data.</text>
</comment>
<dbReference type="OrthoDB" id="6412574at2759"/>
<evidence type="ECO:0000259" key="7">
    <source>
        <dbReference type="SMART" id="SM00642"/>
    </source>
</evidence>
<dbReference type="EMBL" id="BMAW01112591">
    <property type="protein sequence ID" value="GFT53411.1"/>
    <property type="molecule type" value="Genomic_DNA"/>
</dbReference>
<keyword evidence="5" id="KW-0378">Hydrolase</keyword>
<dbReference type="InterPro" id="IPR045857">
    <property type="entry name" value="O16G_dom_2"/>
</dbReference>
<evidence type="ECO:0000256" key="6">
    <source>
        <dbReference type="SAM" id="MobiDB-lite"/>
    </source>
</evidence>
<protein>
    <recommendedName>
        <fullName evidence="3">alpha-glucosidase</fullName>
        <ecNumber evidence="3">3.2.1.20</ecNumber>
    </recommendedName>
</protein>
<dbReference type="Gene3D" id="3.20.20.80">
    <property type="entry name" value="Glycosidases"/>
    <property type="match status" value="1"/>
</dbReference>
<evidence type="ECO:0000256" key="4">
    <source>
        <dbReference type="ARBA" id="ARBA00023180"/>
    </source>
</evidence>
<reference evidence="8" key="1">
    <citation type="submission" date="2020-08" db="EMBL/GenBank/DDBJ databases">
        <title>Multicomponent nature underlies the extraordinary mechanical properties of spider dragline silk.</title>
        <authorList>
            <person name="Kono N."/>
            <person name="Nakamura H."/>
            <person name="Mori M."/>
            <person name="Yoshida Y."/>
            <person name="Ohtoshi R."/>
            <person name="Malay A.D."/>
            <person name="Moran D.A.P."/>
            <person name="Tomita M."/>
            <person name="Numata K."/>
            <person name="Arakawa K."/>
        </authorList>
    </citation>
    <scope>NUCLEOTIDE SEQUENCE</scope>
</reference>
<sequence length="578" mass="67100">MMSLEWWKRNVIYHIYIPSFKDSNNDGIGDFQGLISKLDYFKELRVYNLLLSPFYPSPMKDNGYDITCFTDIDPMFGTMNDFNTFMNEVQERKLNVIIDFVANHTSDQHPWFIKSINQEEPFSDFYIWVDAKSESADARPIPPNNWLSVFGGSAWTWNEKRKQFYFHQFLPEQPDLNYHNPRVRSEMKEVLSFWLEKGVDGFRIDAASHLFEDERLLDEPLAKQTKAKKNEYGYLNHIYTKGQPETFQLLKEWRALLDNFSKRDEKPKILLIEGMEEVEDVIHYYGPPHEKIAEIPMNFQFYKVTHSSTGIDVQEIVDEWLKKMPKGKFPNYVMSSHDFPRVATRVGSTLASSLQMIMMLLPGIPICYYGDELGMENCVICPEEMRDSFALRTKPSNSRDPMRTPMQWDSSKNAGFSDCDKPWLPVHANYINQNVEVKRANPFSSLENFKKLVKLRREPSILFGTFDYAFVDSNIFSFTRSIVGAKSFLIVVNMSDGETLINLNARIQSLPVAAYLVLTNPKYSTRLFTQADELFDYTQSSTSAENTLSRNTTGRPVMVPLNNLYLQPKQGMVLSYDT</sequence>
<dbReference type="GO" id="GO:0005975">
    <property type="term" value="P:carbohydrate metabolic process"/>
    <property type="evidence" value="ECO:0007669"/>
    <property type="project" value="InterPro"/>
</dbReference>
<dbReference type="SMART" id="SM00642">
    <property type="entry name" value="Aamy"/>
    <property type="match status" value="1"/>
</dbReference>
<gene>
    <name evidence="8" type="primary">Mal-B1</name>
    <name evidence="8" type="ORF">NPIL_691131</name>
</gene>
<dbReference type="Pfam" id="PF00128">
    <property type="entry name" value="Alpha-amylase"/>
    <property type="match status" value="1"/>
</dbReference>
<evidence type="ECO:0000256" key="2">
    <source>
        <dbReference type="ARBA" id="ARBA00008061"/>
    </source>
</evidence>
<evidence type="ECO:0000313" key="8">
    <source>
        <dbReference type="EMBL" id="GFT53411.1"/>
    </source>
</evidence>
<evidence type="ECO:0000256" key="3">
    <source>
        <dbReference type="ARBA" id="ARBA00012741"/>
    </source>
</evidence>
<dbReference type="PANTHER" id="PTHR10357:SF179">
    <property type="entry name" value="NEUTRAL AND BASIC AMINO ACID TRANSPORT PROTEIN RBAT"/>
    <property type="match status" value="1"/>
</dbReference>
<name>A0A8X6P7Z6_NEPPI</name>
<proteinExistence type="inferred from homology"/>
<dbReference type="AlphaFoldDB" id="A0A8X6P7Z6"/>
<dbReference type="SUPFAM" id="SSF51445">
    <property type="entry name" value="(Trans)glycosidases"/>
    <property type="match status" value="1"/>
</dbReference>
<keyword evidence="9" id="KW-1185">Reference proteome</keyword>
<dbReference type="Proteomes" id="UP000887013">
    <property type="component" value="Unassembled WGS sequence"/>
</dbReference>